<proteinExistence type="predicted"/>
<gene>
    <name evidence="1" type="ORF">NDU88_006093</name>
</gene>
<keyword evidence="2" id="KW-1185">Reference proteome</keyword>
<name>A0AAV7TCZ1_PLEWA</name>
<dbReference type="Proteomes" id="UP001066276">
    <property type="component" value="Chromosome 4_1"/>
</dbReference>
<dbReference type="EMBL" id="JANPWB010000007">
    <property type="protein sequence ID" value="KAJ1174271.1"/>
    <property type="molecule type" value="Genomic_DNA"/>
</dbReference>
<accession>A0AAV7TCZ1</accession>
<protein>
    <submittedName>
        <fullName evidence="1">Uncharacterized protein</fullName>
    </submittedName>
</protein>
<evidence type="ECO:0000313" key="2">
    <source>
        <dbReference type="Proteomes" id="UP001066276"/>
    </source>
</evidence>
<evidence type="ECO:0000313" key="1">
    <source>
        <dbReference type="EMBL" id="KAJ1174271.1"/>
    </source>
</evidence>
<sequence>MLHNVALRRQVPFLQADGPDGGLVVAVDPVDCEDKEAEEEDIDNRNTVILHAAVCTANGIPQLKDSRLDSWVVIVWAYS</sequence>
<comment type="caution">
    <text evidence="1">The sequence shown here is derived from an EMBL/GenBank/DDBJ whole genome shotgun (WGS) entry which is preliminary data.</text>
</comment>
<dbReference type="AlphaFoldDB" id="A0AAV7TCZ1"/>
<organism evidence="1 2">
    <name type="scientific">Pleurodeles waltl</name>
    <name type="common">Iberian ribbed newt</name>
    <dbReference type="NCBI Taxonomy" id="8319"/>
    <lineage>
        <taxon>Eukaryota</taxon>
        <taxon>Metazoa</taxon>
        <taxon>Chordata</taxon>
        <taxon>Craniata</taxon>
        <taxon>Vertebrata</taxon>
        <taxon>Euteleostomi</taxon>
        <taxon>Amphibia</taxon>
        <taxon>Batrachia</taxon>
        <taxon>Caudata</taxon>
        <taxon>Salamandroidea</taxon>
        <taxon>Salamandridae</taxon>
        <taxon>Pleurodelinae</taxon>
        <taxon>Pleurodeles</taxon>
    </lineage>
</organism>
<reference evidence="1" key="1">
    <citation type="journal article" date="2022" name="bioRxiv">
        <title>Sequencing and chromosome-scale assembly of the giantPleurodeles waltlgenome.</title>
        <authorList>
            <person name="Brown T."/>
            <person name="Elewa A."/>
            <person name="Iarovenko S."/>
            <person name="Subramanian E."/>
            <person name="Araus A.J."/>
            <person name="Petzold A."/>
            <person name="Susuki M."/>
            <person name="Suzuki K.-i.T."/>
            <person name="Hayashi T."/>
            <person name="Toyoda A."/>
            <person name="Oliveira C."/>
            <person name="Osipova E."/>
            <person name="Leigh N.D."/>
            <person name="Simon A."/>
            <person name="Yun M.H."/>
        </authorList>
    </citation>
    <scope>NUCLEOTIDE SEQUENCE</scope>
    <source>
        <strain evidence="1">20211129_DDA</strain>
        <tissue evidence="1">Liver</tissue>
    </source>
</reference>